<evidence type="ECO:0000259" key="7">
    <source>
        <dbReference type="PROSITE" id="PS51032"/>
    </source>
</evidence>
<feature type="region of interest" description="Disordered" evidence="6">
    <location>
        <begin position="160"/>
        <end position="180"/>
    </location>
</feature>
<proteinExistence type="predicted"/>
<accession>A0A0K9NUF8</accession>
<dbReference type="EMBL" id="LFYR01001739">
    <property type="protein sequence ID" value="KMZ59672.1"/>
    <property type="molecule type" value="Genomic_DNA"/>
</dbReference>
<dbReference type="OrthoDB" id="10038011at2759"/>
<dbReference type="PANTHER" id="PTHR31190">
    <property type="entry name" value="DNA-BINDING DOMAIN"/>
    <property type="match status" value="1"/>
</dbReference>
<protein>
    <recommendedName>
        <fullName evidence="7">AP2/ERF domain-containing protein</fullName>
    </recommendedName>
</protein>
<keyword evidence="5" id="KW-0539">Nucleus</keyword>
<dbReference type="InterPro" id="IPR036955">
    <property type="entry name" value="AP2/ERF_dom_sf"/>
</dbReference>
<dbReference type="AlphaFoldDB" id="A0A0K9NUF8"/>
<keyword evidence="2" id="KW-0805">Transcription regulation</keyword>
<dbReference type="Pfam" id="PF00847">
    <property type="entry name" value="AP2"/>
    <property type="match status" value="1"/>
</dbReference>
<feature type="domain" description="AP2/ERF" evidence="7">
    <location>
        <begin position="95"/>
        <end position="152"/>
    </location>
</feature>
<comment type="caution">
    <text evidence="8">The sequence shown here is derived from an EMBL/GenBank/DDBJ whole genome shotgun (WGS) entry which is preliminary data.</text>
</comment>
<dbReference type="CDD" id="cd00018">
    <property type="entry name" value="AP2"/>
    <property type="match status" value="1"/>
</dbReference>
<reference evidence="9" key="1">
    <citation type="journal article" date="2016" name="Nature">
        <title>The genome of the seagrass Zostera marina reveals angiosperm adaptation to the sea.</title>
        <authorList>
            <person name="Olsen J.L."/>
            <person name="Rouze P."/>
            <person name="Verhelst B."/>
            <person name="Lin Y.-C."/>
            <person name="Bayer T."/>
            <person name="Collen J."/>
            <person name="Dattolo E."/>
            <person name="De Paoli E."/>
            <person name="Dittami S."/>
            <person name="Maumus F."/>
            <person name="Michel G."/>
            <person name="Kersting A."/>
            <person name="Lauritano C."/>
            <person name="Lohaus R."/>
            <person name="Toepel M."/>
            <person name="Tonon T."/>
            <person name="Vanneste K."/>
            <person name="Amirebrahimi M."/>
            <person name="Brakel J."/>
            <person name="Bostroem C."/>
            <person name="Chovatia M."/>
            <person name="Grimwood J."/>
            <person name="Jenkins J.W."/>
            <person name="Jueterbock A."/>
            <person name="Mraz A."/>
            <person name="Stam W.T."/>
            <person name="Tice H."/>
            <person name="Bornberg-Bauer E."/>
            <person name="Green P.J."/>
            <person name="Pearson G.A."/>
            <person name="Procaccini G."/>
            <person name="Duarte C.M."/>
            <person name="Schmutz J."/>
            <person name="Reusch T.B.H."/>
            <person name="Van de Peer Y."/>
        </authorList>
    </citation>
    <scope>NUCLEOTIDE SEQUENCE [LARGE SCALE GENOMIC DNA]</scope>
    <source>
        <strain evidence="9">cv. Finnish</strain>
    </source>
</reference>
<dbReference type="FunFam" id="3.30.730.10:FF:000001">
    <property type="entry name" value="Ethylene-responsive transcription factor 2"/>
    <property type="match status" value="1"/>
</dbReference>
<evidence type="ECO:0000256" key="6">
    <source>
        <dbReference type="SAM" id="MobiDB-lite"/>
    </source>
</evidence>
<organism evidence="8 9">
    <name type="scientific">Zostera marina</name>
    <name type="common">Eelgrass</name>
    <dbReference type="NCBI Taxonomy" id="29655"/>
    <lineage>
        <taxon>Eukaryota</taxon>
        <taxon>Viridiplantae</taxon>
        <taxon>Streptophyta</taxon>
        <taxon>Embryophyta</taxon>
        <taxon>Tracheophyta</taxon>
        <taxon>Spermatophyta</taxon>
        <taxon>Magnoliopsida</taxon>
        <taxon>Liliopsida</taxon>
        <taxon>Zosteraceae</taxon>
        <taxon>Zostera</taxon>
    </lineage>
</organism>
<gene>
    <name evidence="8" type="ORF">ZOSMA_65G00020</name>
</gene>
<dbReference type="InterPro" id="IPR044808">
    <property type="entry name" value="ERF_plant"/>
</dbReference>
<evidence type="ECO:0000313" key="9">
    <source>
        <dbReference type="Proteomes" id="UP000036987"/>
    </source>
</evidence>
<evidence type="ECO:0000313" key="8">
    <source>
        <dbReference type="EMBL" id="KMZ59672.1"/>
    </source>
</evidence>
<feature type="region of interest" description="Disordered" evidence="6">
    <location>
        <begin position="70"/>
        <end position="95"/>
    </location>
</feature>
<dbReference type="GO" id="GO:0009873">
    <property type="term" value="P:ethylene-activated signaling pathway"/>
    <property type="evidence" value="ECO:0007669"/>
    <property type="project" value="InterPro"/>
</dbReference>
<keyword evidence="9" id="KW-1185">Reference proteome</keyword>
<dbReference type="Gene3D" id="3.30.730.10">
    <property type="entry name" value="AP2/ERF domain"/>
    <property type="match status" value="1"/>
</dbReference>
<dbReference type="GO" id="GO:0003677">
    <property type="term" value="F:DNA binding"/>
    <property type="evidence" value="ECO:0007669"/>
    <property type="project" value="UniProtKB-KW"/>
</dbReference>
<evidence type="ECO:0000256" key="3">
    <source>
        <dbReference type="ARBA" id="ARBA00023125"/>
    </source>
</evidence>
<feature type="region of interest" description="Disordered" evidence="6">
    <location>
        <begin position="208"/>
        <end position="260"/>
    </location>
</feature>
<dbReference type="GO" id="GO:0005634">
    <property type="term" value="C:nucleus"/>
    <property type="evidence" value="ECO:0007669"/>
    <property type="project" value="UniProtKB-SubCell"/>
</dbReference>
<dbReference type="SUPFAM" id="SSF54171">
    <property type="entry name" value="DNA-binding domain"/>
    <property type="match status" value="1"/>
</dbReference>
<keyword evidence="3" id="KW-0238">DNA-binding</keyword>
<dbReference type="SMART" id="SM00380">
    <property type="entry name" value="AP2"/>
    <property type="match status" value="1"/>
</dbReference>
<dbReference type="PROSITE" id="PS51032">
    <property type="entry name" value="AP2_ERF"/>
    <property type="match status" value="1"/>
</dbReference>
<dbReference type="Proteomes" id="UP000036987">
    <property type="component" value="Unassembled WGS sequence"/>
</dbReference>
<keyword evidence="4" id="KW-0804">Transcription</keyword>
<dbReference type="InterPro" id="IPR016177">
    <property type="entry name" value="DNA-bd_dom_sf"/>
</dbReference>
<dbReference type="STRING" id="29655.A0A0K9NUF8"/>
<evidence type="ECO:0000256" key="1">
    <source>
        <dbReference type="ARBA" id="ARBA00004123"/>
    </source>
</evidence>
<dbReference type="GO" id="GO:0003700">
    <property type="term" value="F:DNA-binding transcription factor activity"/>
    <property type="evidence" value="ECO:0007669"/>
    <property type="project" value="InterPro"/>
</dbReference>
<evidence type="ECO:0000256" key="2">
    <source>
        <dbReference type="ARBA" id="ARBA00023015"/>
    </source>
</evidence>
<dbReference type="PANTHER" id="PTHR31190:SF445">
    <property type="entry name" value="ETHYLENE-RESPONSIVE TRANSCRIPTION FACTOR RAP2-6"/>
    <property type="match status" value="1"/>
</dbReference>
<evidence type="ECO:0000256" key="4">
    <source>
        <dbReference type="ARBA" id="ARBA00023163"/>
    </source>
</evidence>
<sequence length="260" mass="27713">MVTRYTPAGELSAMITALTNVVSGETAGISTHSTDGRKKRGRGDDYEDQIEHDTAIFNNDVSTHVLTPTVSGAMAGEPSSLPSPPSLSESPLQRKYRGVRQRPWGKWAAEIRDPRKATRVWLGTFETAEDAARAYDTAALGFRGNKAKLNFPENVRLGSTARTPLLTPTPPSTGIFQGSSSDHARDYIEYSRILQSSDVTSASLFTQMGYSSSSSPSPSPSASSMQSHSTTPGGAETHERGDASRRSSSGGYPPPPSSSS</sequence>
<dbReference type="InterPro" id="IPR001471">
    <property type="entry name" value="AP2/ERF_dom"/>
</dbReference>
<feature type="compositionally biased region" description="Low complexity" evidence="6">
    <location>
        <begin position="211"/>
        <end position="229"/>
    </location>
</feature>
<evidence type="ECO:0000256" key="5">
    <source>
        <dbReference type="ARBA" id="ARBA00023242"/>
    </source>
</evidence>
<name>A0A0K9NUF8_ZOSMR</name>
<feature type="compositionally biased region" description="Basic and acidic residues" evidence="6">
    <location>
        <begin position="236"/>
        <end position="245"/>
    </location>
</feature>
<feature type="region of interest" description="Disordered" evidence="6">
    <location>
        <begin position="27"/>
        <end position="46"/>
    </location>
</feature>
<dbReference type="PRINTS" id="PR00367">
    <property type="entry name" value="ETHRSPELEMNT"/>
</dbReference>
<comment type="subcellular location">
    <subcellularLocation>
        <location evidence="1">Nucleus</location>
    </subcellularLocation>
</comment>